<dbReference type="SUPFAM" id="SSF50969">
    <property type="entry name" value="YVTN repeat-like/Quinoprotein amine dehydrogenase"/>
    <property type="match status" value="1"/>
</dbReference>
<keyword evidence="3" id="KW-0449">Lipoprotein</keyword>
<evidence type="ECO:0000256" key="1">
    <source>
        <dbReference type="SAM" id="SignalP"/>
    </source>
</evidence>
<dbReference type="EMBL" id="QSJZ01000002">
    <property type="protein sequence ID" value="RHE24835.1"/>
    <property type="molecule type" value="Genomic_DNA"/>
</dbReference>
<evidence type="ECO:0000313" key="14">
    <source>
        <dbReference type="Proteomes" id="UP000095788"/>
    </source>
</evidence>
<dbReference type="Proteomes" id="UP000283601">
    <property type="component" value="Unassembled WGS sequence"/>
</dbReference>
<evidence type="ECO:0000313" key="13">
    <source>
        <dbReference type="Proteomes" id="UP000095614"/>
    </source>
</evidence>
<evidence type="ECO:0000313" key="8">
    <source>
        <dbReference type="EMBL" id="MDU0246971.1"/>
    </source>
</evidence>
<reference evidence="8" key="5">
    <citation type="submission" date="2023-10" db="EMBL/GenBank/DDBJ databases">
        <title>Genome of Potential pathogenic bacteria in Crohn's disease.</title>
        <authorList>
            <person name="Rodriguez-Palacios A."/>
        </authorList>
    </citation>
    <scope>NUCLEOTIDE SEQUENCE</scope>
    <source>
        <strain evidence="8">CavFT-hAR50</strain>
    </source>
</reference>
<reference evidence="20 21" key="3">
    <citation type="journal article" date="2019" name="Nat. Med.">
        <title>A library of human gut bacterial isolates paired with longitudinal multiomics data enables mechanistic microbiome research.</title>
        <authorList>
            <person name="Poyet M."/>
            <person name="Groussin M."/>
            <person name="Gibbons S.M."/>
            <person name="Avila-Pacheco J."/>
            <person name="Jiang X."/>
            <person name="Kearney S.M."/>
            <person name="Perrotta A.R."/>
            <person name="Berdy B."/>
            <person name="Zhao S."/>
            <person name="Lieberman T.D."/>
            <person name="Swanson P.K."/>
            <person name="Smith M."/>
            <person name="Roesemann S."/>
            <person name="Alexander J.E."/>
            <person name="Rich S.A."/>
            <person name="Livny J."/>
            <person name="Vlamakis H."/>
            <person name="Clish C."/>
            <person name="Bullock K."/>
            <person name="Deik A."/>
            <person name="Scott J."/>
            <person name="Pierce K.A."/>
            <person name="Xavier R.J."/>
            <person name="Alm E.J."/>
        </authorList>
    </citation>
    <scope>NUCLEOTIDE SEQUENCE [LARGE SCALE GENOMIC DNA]</scope>
    <source>
        <strain evidence="6 22">BIOML-A27</strain>
        <strain evidence="5 21">BIOML-A42</strain>
        <strain evidence="7 20">BIOML-A6</strain>
    </source>
</reference>
<gene>
    <name evidence="2" type="ORF">Bun01g_16060</name>
    <name evidence="12" type="ORF">DW216_08865</name>
    <name evidence="11" type="ORF">DW758_05100</name>
    <name evidence="10" type="ORF">DW873_11685</name>
    <name evidence="9" type="ORF">DXC07_06875</name>
    <name evidence="3" type="ORF">ERS852462_00193</name>
    <name evidence="4" type="ORF">ERS852554_03266</name>
    <name evidence="7" type="ORF">GAP41_14830</name>
    <name evidence="5" type="ORF">GAQ56_02200</name>
    <name evidence="6" type="ORF">GAQ59_02730</name>
    <name evidence="8" type="ORF">RVH16_19990</name>
</gene>
<evidence type="ECO:0000313" key="22">
    <source>
        <dbReference type="Proteomes" id="UP000433928"/>
    </source>
</evidence>
<evidence type="ECO:0000313" key="4">
    <source>
        <dbReference type="EMBL" id="CUQ17757.1"/>
    </source>
</evidence>
<evidence type="ECO:0000313" key="20">
    <source>
        <dbReference type="Proteomes" id="UP000431575"/>
    </source>
</evidence>
<reference evidence="15 16" key="2">
    <citation type="submission" date="2018-08" db="EMBL/GenBank/DDBJ databases">
        <title>A genome reference for cultivated species of the human gut microbiota.</title>
        <authorList>
            <person name="Zou Y."/>
            <person name="Xue W."/>
            <person name="Luo G."/>
        </authorList>
    </citation>
    <scope>NUCLEOTIDE SEQUENCE [LARGE SCALE GENOMIC DNA]</scope>
    <source>
        <strain evidence="12 17">AM18-14LB</strain>
        <strain evidence="11 16">AM29-12AC</strain>
        <strain evidence="10 18">AM39-1</strain>
        <strain evidence="9 15">OM07-9</strain>
    </source>
</reference>
<feature type="chain" id="PRO_5014251183" evidence="1">
    <location>
        <begin position="24"/>
        <end position="355"/>
    </location>
</feature>
<evidence type="ECO:0000313" key="18">
    <source>
        <dbReference type="Proteomes" id="UP000286114"/>
    </source>
</evidence>
<dbReference type="EMBL" id="WCUV01000002">
    <property type="protein sequence ID" value="KAB4095814.1"/>
    <property type="molecule type" value="Genomic_DNA"/>
</dbReference>
<dbReference type="Proteomes" id="UP000432488">
    <property type="component" value="Unassembled WGS sequence"/>
</dbReference>
<dbReference type="EMBL" id="QSHA01000008">
    <property type="protein sequence ID" value="RHB72277.1"/>
    <property type="molecule type" value="Genomic_DNA"/>
</dbReference>
<proteinExistence type="predicted"/>
<dbReference type="EMBL" id="WCTM01000009">
    <property type="protein sequence ID" value="KAB4240439.1"/>
    <property type="molecule type" value="Genomic_DNA"/>
</dbReference>
<evidence type="ECO:0000313" key="2">
    <source>
        <dbReference type="EMBL" id="BBK87236.1"/>
    </source>
</evidence>
<dbReference type="Proteomes" id="UP000095614">
    <property type="component" value="Unassembled WGS sequence"/>
</dbReference>
<dbReference type="EMBL" id="QSTL01000004">
    <property type="protein sequence ID" value="RGM56655.1"/>
    <property type="molecule type" value="Genomic_DNA"/>
</dbReference>
<name>A0A174EFW2_BACUN</name>
<dbReference type="AlphaFoldDB" id="A0A174EFW2"/>
<evidence type="ECO:0000313" key="7">
    <source>
        <dbReference type="EMBL" id="KAB4240439.1"/>
    </source>
</evidence>
<dbReference type="OrthoDB" id="1025612at2"/>
<reference evidence="13 14" key="1">
    <citation type="submission" date="2015-09" db="EMBL/GenBank/DDBJ databases">
        <authorList>
            <consortium name="Pathogen Informatics"/>
        </authorList>
    </citation>
    <scope>NUCLEOTIDE SEQUENCE [LARGE SCALE GENOMIC DNA]</scope>
    <source>
        <strain evidence="3 13">2789STDY5834847</strain>
        <strain evidence="4 14">2789STDY5834942</strain>
    </source>
</reference>
<dbReference type="Pfam" id="PF15869">
    <property type="entry name" value="TolB_like"/>
    <property type="match status" value="1"/>
</dbReference>
<dbReference type="RefSeq" id="WP_009037140.1">
    <property type="nucleotide sequence ID" value="NZ_AP019724.1"/>
</dbReference>
<evidence type="ECO:0000313" key="11">
    <source>
        <dbReference type="EMBL" id="RHE24835.1"/>
    </source>
</evidence>
<dbReference type="Proteomes" id="UP000433928">
    <property type="component" value="Unassembled WGS sequence"/>
</dbReference>
<evidence type="ECO:0000313" key="19">
    <source>
        <dbReference type="Proteomes" id="UP000320533"/>
    </source>
</evidence>
<dbReference type="Proteomes" id="UP000286114">
    <property type="component" value="Unassembled WGS sequence"/>
</dbReference>
<evidence type="ECO:0000313" key="6">
    <source>
        <dbReference type="EMBL" id="KAB4173060.1"/>
    </source>
</evidence>
<dbReference type="Proteomes" id="UP000320533">
    <property type="component" value="Chromosome"/>
</dbReference>
<evidence type="ECO:0000313" key="5">
    <source>
        <dbReference type="EMBL" id="KAB4095814.1"/>
    </source>
</evidence>
<accession>A0A174EFW2</accession>
<keyword evidence="1" id="KW-0732">Signal</keyword>
<evidence type="ECO:0000313" key="3">
    <source>
        <dbReference type="EMBL" id="CUO36603.1"/>
    </source>
</evidence>
<dbReference type="InterPro" id="IPR011044">
    <property type="entry name" value="Quino_amine_DH_bsu"/>
</dbReference>
<dbReference type="EMBL" id="CZBF01000006">
    <property type="protein sequence ID" value="CUQ17757.1"/>
    <property type="molecule type" value="Genomic_DNA"/>
</dbReference>
<dbReference type="EMBL" id="JAWDEU010000002">
    <property type="protein sequence ID" value="MDU0246971.1"/>
    <property type="molecule type" value="Genomic_DNA"/>
</dbReference>
<evidence type="ECO:0000313" key="12">
    <source>
        <dbReference type="EMBL" id="RHH32091.1"/>
    </source>
</evidence>
<dbReference type="EMBL" id="AP019724">
    <property type="protein sequence ID" value="BBK87236.1"/>
    <property type="molecule type" value="Genomic_DNA"/>
</dbReference>
<dbReference type="Proteomes" id="UP000431575">
    <property type="component" value="Unassembled WGS sequence"/>
</dbReference>
<feature type="signal peptide" evidence="1">
    <location>
        <begin position="1"/>
        <end position="23"/>
    </location>
</feature>
<evidence type="ECO:0000313" key="15">
    <source>
        <dbReference type="Proteomes" id="UP000261295"/>
    </source>
</evidence>
<dbReference type="EMBL" id="WCUG01000002">
    <property type="protein sequence ID" value="KAB4173060.1"/>
    <property type="molecule type" value="Genomic_DNA"/>
</dbReference>
<evidence type="ECO:0000313" key="16">
    <source>
        <dbReference type="Proteomes" id="UP000283601"/>
    </source>
</evidence>
<evidence type="ECO:0000313" key="21">
    <source>
        <dbReference type="Proteomes" id="UP000432488"/>
    </source>
</evidence>
<dbReference type="Proteomes" id="UP000283766">
    <property type="component" value="Unassembled WGS sequence"/>
</dbReference>
<dbReference type="EMBL" id="CZAF01000001">
    <property type="protein sequence ID" value="CUO36603.1"/>
    <property type="molecule type" value="Genomic_DNA"/>
</dbReference>
<evidence type="ECO:0000313" key="17">
    <source>
        <dbReference type="Proteomes" id="UP000283766"/>
    </source>
</evidence>
<dbReference type="GeneID" id="99750992"/>
<dbReference type="Proteomes" id="UP000095788">
    <property type="component" value="Unassembled WGS sequence"/>
</dbReference>
<dbReference type="Proteomes" id="UP001181247">
    <property type="component" value="Unassembled WGS sequence"/>
</dbReference>
<evidence type="ECO:0000313" key="10">
    <source>
        <dbReference type="EMBL" id="RHB72277.1"/>
    </source>
</evidence>
<protein>
    <submittedName>
        <fullName evidence="3 8">Lipoprotein</fullName>
    </submittedName>
</protein>
<dbReference type="Proteomes" id="UP000261295">
    <property type="component" value="Unassembled WGS sequence"/>
</dbReference>
<dbReference type="EMBL" id="QRJL01000004">
    <property type="protein sequence ID" value="RHH32091.1"/>
    <property type="molecule type" value="Genomic_DNA"/>
</dbReference>
<evidence type="ECO:0000313" key="9">
    <source>
        <dbReference type="EMBL" id="RGM56655.1"/>
    </source>
</evidence>
<sequence length="355" mass="39693">MCKFIIACLISLSALSFSSCTQKKVATSVAYMDFPQTIELKARVQPLDTALFRYPFRVRVQGDKAVVMDLHGTDYFCHVFHYPGFRYFASFGKRGEAPEEMLSAENIRWHGQSLWGLDAGKSVLTKYDFTSSGCSIVPQKVINMDADMLRVLDFVMVDDFTFIVPDGSGSSRFCWVNYQGKLLRRTGQIPSANAEALQNARPALAQAWRSFIDYNPRNGVLAAVTQLGEVLEVFNLKDSTHVVRIGPHGEPEFKISQGYGIPTGIMGFSDVQVADSAIYAVFHGRSFKEIAQNVQQGVYLPDGGRYIYVFSLTGEPLCRYVLDHYVYGISVDEQKGIILATDVNKDDPIIEYSMK</sequence>
<dbReference type="KEGG" id="bun:Bun01g_16060"/>
<reference evidence="2 19" key="4">
    <citation type="submission" date="2019-06" db="EMBL/GenBank/DDBJ databases">
        <title>Complete genome sequence of Bacteroides uniformis NBRC 113350.</title>
        <authorList>
            <person name="Miura T."/>
            <person name="Furukawa M."/>
            <person name="Shimamura M."/>
            <person name="Ohyama Y."/>
            <person name="Yamazoe A."/>
            <person name="Kawasaki H."/>
        </authorList>
    </citation>
    <scope>NUCLEOTIDE SEQUENCE [LARGE SCALE GENOMIC DNA]</scope>
    <source>
        <strain evidence="2 19">NBRC 113350</strain>
    </source>
</reference>
<organism evidence="3 13">
    <name type="scientific">Bacteroides uniformis</name>
    <dbReference type="NCBI Taxonomy" id="820"/>
    <lineage>
        <taxon>Bacteria</taxon>
        <taxon>Pseudomonadati</taxon>
        <taxon>Bacteroidota</taxon>
        <taxon>Bacteroidia</taxon>
        <taxon>Bacteroidales</taxon>
        <taxon>Bacteroidaceae</taxon>
        <taxon>Bacteroides</taxon>
    </lineage>
</organism>
<dbReference type="PROSITE" id="PS51257">
    <property type="entry name" value="PROKAR_LIPOPROTEIN"/>
    <property type="match status" value="1"/>
</dbReference>